<comment type="caution">
    <text evidence="1">The sequence shown here is derived from an EMBL/GenBank/DDBJ whole genome shotgun (WGS) entry which is preliminary data.</text>
</comment>
<dbReference type="Proteomes" id="UP000499080">
    <property type="component" value="Unassembled WGS sequence"/>
</dbReference>
<evidence type="ECO:0000313" key="2">
    <source>
        <dbReference type="Proteomes" id="UP000499080"/>
    </source>
</evidence>
<reference evidence="1 2" key="1">
    <citation type="journal article" date="2019" name="Sci. Rep.">
        <title>Orb-weaving spider Araneus ventricosus genome elucidates the spidroin gene catalogue.</title>
        <authorList>
            <person name="Kono N."/>
            <person name="Nakamura H."/>
            <person name="Ohtoshi R."/>
            <person name="Moran D.A.P."/>
            <person name="Shinohara A."/>
            <person name="Yoshida Y."/>
            <person name="Fujiwara M."/>
            <person name="Mori M."/>
            <person name="Tomita M."/>
            <person name="Arakawa K."/>
        </authorList>
    </citation>
    <scope>NUCLEOTIDE SEQUENCE [LARGE SCALE GENOMIC DNA]</scope>
</reference>
<feature type="non-terminal residue" evidence="1">
    <location>
        <position position="1"/>
    </location>
</feature>
<organism evidence="1 2">
    <name type="scientific">Araneus ventricosus</name>
    <name type="common">Orbweaver spider</name>
    <name type="synonym">Epeira ventricosa</name>
    <dbReference type="NCBI Taxonomy" id="182803"/>
    <lineage>
        <taxon>Eukaryota</taxon>
        <taxon>Metazoa</taxon>
        <taxon>Ecdysozoa</taxon>
        <taxon>Arthropoda</taxon>
        <taxon>Chelicerata</taxon>
        <taxon>Arachnida</taxon>
        <taxon>Araneae</taxon>
        <taxon>Araneomorphae</taxon>
        <taxon>Entelegynae</taxon>
        <taxon>Araneoidea</taxon>
        <taxon>Araneidae</taxon>
        <taxon>Araneus</taxon>
    </lineage>
</organism>
<keyword evidence="2" id="KW-1185">Reference proteome</keyword>
<proteinExistence type="predicted"/>
<accession>A0A4Y2LTD8</accession>
<evidence type="ECO:0000313" key="1">
    <source>
        <dbReference type="EMBL" id="GBN16637.1"/>
    </source>
</evidence>
<dbReference type="EMBL" id="BGPR01119750">
    <property type="protein sequence ID" value="GBN16637.1"/>
    <property type="molecule type" value="Genomic_DNA"/>
</dbReference>
<name>A0A4Y2LTD8_ARAVE</name>
<sequence>PEHGSVSPAYYVPSADSGTQTFDEDFMLLEPSREACTQITDNDFKFLKEIFECHTHENGTKKGCFPPRKNIAGVQPGFHRKSELSFCVSSTNEDFYNLSYDKCNSATIETLLEAIDVNNGHILVKNTQSTIIIINTLLTVCLEARELRNT</sequence>
<protein>
    <submittedName>
        <fullName evidence="1">Uncharacterized protein</fullName>
    </submittedName>
</protein>
<dbReference type="AlphaFoldDB" id="A0A4Y2LTD8"/>
<gene>
    <name evidence="1" type="ORF">AVEN_146344_1</name>
</gene>